<feature type="region of interest" description="Disordered" evidence="3">
    <location>
        <begin position="474"/>
        <end position="568"/>
    </location>
</feature>
<evidence type="ECO:0000313" key="7">
    <source>
        <dbReference type="Proteomes" id="UP000321234"/>
    </source>
</evidence>
<dbReference type="InterPro" id="IPR051398">
    <property type="entry name" value="Polysacch_Deacetylase"/>
</dbReference>
<dbReference type="InterPro" id="IPR002509">
    <property type="entry name" value="NODB_dom"/>
</dbReference>
<dbReference type="OrthoDB" id="9782872at2"/>
<evidence type="ECO:0000256" key="2">
    <source>
        <dbReference type="ARBA" id="ARBA00022729"/>
    </source>
</evidence>
<dbReference type="CDD" id="cd10967">
    <property type="entry name" value="CE4_GLA_like_6s"/>
    <property type="match status" value="1"/>
</dbReference>
<feature type="signal peptide" evidence="4">
    <location>
        <begin position="1"/>
        <end position="48"/>
    </location>
</feature>
<dbReference type="Gene3D" id="2.60.120.260">
    <property type="entry name" value="Galactose-binding domain-like"/>
    <property type="match status" value="1"/>
</dbReference>
<dbReference type="InterPro" id="IPR011330">
    <property type="entry name" value="Glyco_hydro/deAcase_b/a-brl"/>
</dbReference>
<comment type="subcellular location">
    <subcellularLocation>
        <location evidence="1">Secreted</location>
    </subcellularLocation>
</comment>
<evidence type="ECO:0000256" key="3">
    <source>
        <dbReference type="SAM" id="MobiDB-lite"/>
    </source>
</evidence>
<keyword evidence="7" id="KW-1185">Reference proteome</keyword>
<feature type="domain" description="NodB homology" evidence="5">
    <location>
        <begin position="54"/>
        <end position="267"/>
    </location>
</feature>
<evidence type="ECO:0000313" key="6">
    <source>
        <dbReference type="EMBL" id="TXR51681.1"/>
    </source>
</evidence>
<evidence type="ECO:0000256" key="1">
    <source>
        <dbReference type="ARBA" id="ARBA00004613"/>
    </source>
</evidence>
<gene>
    <name evidence="6" type="ORF">FMM08_21895</name>
</gene>
<accession>A0A5C8Z3B5</accession>
<keyword evidence="2 4" id="KW-0732">Signal</keyword>
<dbReference type="AlphaFoldDB" id="A0A5C8Z3B5"/>
<dbReference type="RefSeq" id="WP_147928475.1">
    <property type="nucleotide sequence ID" value="NZ_VKAC01000019.1"/>
</dbReference>
<dbReference type="PANTHER" id="PTHR34216">
    <property type="match status" value="1"/>
</dbReference>
<dbReference type="Proteomes" id="UP000321234">
    <property type="component" value="Unassembled WGS sequence"/>
</dbReference>
<name>A0A5C8Z3B5_9ACTN</name>
<dbReference type="EMBL" id="VKAC01000019">
    <property type="protein sequence ID" value="TXR51681.1"/>
    <property type="molecule type" value="Genomic_DNA"/>
</dbReference>
<reference evidence="6 7" key="1">
    <citation type="submission" date="2019-07" db="EMBL/GenBank/DDBJ databases">
        <title>Quadrisphaera sp. strain DD2A genome sequencing and assembly.</title>
        <authorList>
            <person name="Kim I."/>
        </authorList>
    </citation>
    <scope>NUCLEOTIDE SEQUENCE [LARGE SCALE GENOMIC DNA]</scope>
    <source>
        <strain evidence="6 7">DD2A</strain>
    </source>
</reference>
<dbReference type="GO" id="GO:0016810">
    <property type="term" value="F:hydrolase activity, acting on carbon-nitrogen (but not peptide) bonds"/>
    <property type="evidence" value="ECO:0007669"/>
    <property type="project" value="InterPro"/>
</dbReference>
<dbReference type="GO" id="GO:0005576">
    <property type="term" value="C:extracellular region"/>
    <property type="evidence" value="ECO:0007669"/>
    <property type="project" value="UniProtKB-SubCell"/>
</dbReference>
<comment type="caution">
    <text evidence="6">The sequence shown here is derived from an EMBL/GenBank/DDBJ whole genome shotgun (WGS) entry which is preliminary data.</text>
</comment>
<dbReference type="PROSITE" id="PS51677">
    <property type="entry name" value="NODB"/>
    <property type="match status" value="1"/>
</dbReference>
<dbReference type="Pfam" id="PF01522">
    <property type="entry name" value="Polysacc_deac_1"/>
    <property type="match status" value="1"/>
</dbReference>
<dbReference type="SUPFAM" id="SSF88713">
    <property type="entry name" value="Glycoside hydrolase/deacetylase"/>
    <property type="match status" value="1"/>
</dbReference>
<evidence type="ECO:0000259" key="5">
    <source>
        <dbReference type="PROSITE" id="PS51677"/>
    </source>
</evidence>
<feature type="compositionally biased region" description="Low complexity" evidence="3">
    <location>
        <begin position="475"/>
        <end position="518"/>
    </location>
</feature>
<feature type="chain" id="PRO_5022970083" evidence="4">
    <location>
        <begin position="49"/>
        <end position="568"/>
    </location>
</feature>
<dbReference type="Gene3D" id="3.20.20.370">
    <property type="entry name" value="Glycoside hydrolase/deacetylase"/>
    <property type="match status" value="1"/>
</dbReference>
<proteinExistence type="predicted"/>
<evidence type="ECO:0000256" key="4">
    <source>
        <dbReference type="SAM" id="SignalP"/>
    </source>
</evidence>
<sequence length="568" mass="58125">MSTTDHHPTRPARGRPPGLPGLLALAVAALLVAALVSSALVAAPPAQAAITGPTVVSLTFDDGDADQATAQQAMASKGMAGTFYVTTGFTGASGYLTRQQLSSFAAAGNEIGGHTVTHADLTQVASTEAQAQICNGRKVLQDWGFKPTSFAYPFSTANAAVEAQAAGCGYTTSRGLGDTRTRFSCGSCVRAETLPPADPQYLRAPDQVDSRWTLADLQGTVTGAANNGGGWVILTFHRVCAPTGTASCPADRSITPTLFSQFTTWLDTYRKTTTNKTSVKTVDQVVRQYKGASYPAYSPASSVPPKPVAAAGANALLNDSLETTDAATTFPQCFQPGGWGTNTAAWSSATPGRTGSKAEQLALSGYSSGDAKLLPTLDLQTCAPSVAPGATYDISTWYTSTAVSQFALYYRDGSGAWFYWTSSPWFAASSTWAQARFTTPPVPAGATATTFGLALIANGTLVTDDYALYQAGTGPAASAPPTTSSSSSSSSTTESPSARQAPSSGASAPAAGGPSARPGGPGGPQQPPGPPVLTKREHSKAKPYLPGGEALRPGTQVAVPPLRADGKG</sequence>
<protein>
    <submittedName>
        <fullName evidence="6">Polysaccharide deacetylase family protein</fullName>
    </submittedName>
</protein>
<dbReference type="PANTHER" id="PTHR34216:SF3">
    <property type="entry name" value="POLY-BETA-1,6-N-ACETYL-D-GLUCOSAMINE N-DEACETYLASE"/>
    <property type="match status" value="1"/>
</dbReference>
<organism evidence="6 7">
    <name type="scientific">Quadrisphaera setariae</name>
    <dbReference type="NCBI Taxonomy" id="2593304"/>
    <lineage>
        <taxon>Bacteria</taxon>
        <taxon>Bacillati</taxon>
        <taxon>Actinomycetota</taxon>
        <taxon>Actinomycetes</taxon>
        <taxon>Kineosporiales</taxon>
        <taxon>Kineosporiaceae</taxon>
        <taxon>Quadrisphaera</taxon>
    </lineage>
</organism>
<dbReference type="GO" id="GO:0005975">
    <property type="term" value="P:carbohydrate metabolic process"/>
    <property type="evidence" value="ECO:0007669"/>
    <property type="project" value="InterPro"/>
</dbReference>